<dbReference type="EMBL" id="JACT01000001">
    <property type="protein sequence ID" value="KMS57231.1"/>
    <property type="molecule type" value="Genomic_DNA"/>
</dbReference>
<dbReference type="Pfam" id="PF15892">
    <property type="entry name" value="BNR_4"/>
    <property type="match status" value="1"/>
</dbReference>
<sequence length="426" mass="48276">MIPPPQIVDRVWSGHPVDFAMAADEERLYIGYYDADRMLTLASRLLAGGDWSFRSFPSKVGWDSHKYIALALDGHGRLHMAANMHVSPLNYHIMAQPGQIDTMTRAPFLVEPEQESRVTYPEFLHLPGGDLVFKFRDGRSGNGNTLYYCYDDSERNWRNLTGAPILDGGGERNAYPVGPVLSEDGWFHLVWVWRETRMAETNHSLCHAMSRDLVHWQRANGKPLTLPIACADAPIVDPVPQGGGIINNNTLIGFDHLHRPVIAYHKYDANGQTQIFLARYQRRRWEIAQASEWSGYRWDFGGPGTLDFEITLAPPYQKGSRLVAPVSRLGRKSLLRLDGRTLARLDEVEQPQDAVHDLLAQHDLPEGMEWSHVPLALPDRHFLLAWPTFPPHRDRPRRTHPSPTRLMLLEIAPSDADNSPRGKEAT</sequence>
<name>A0A0J7XZX8_9SPHN</name>
<reference evidence="1 2" key="1">
    <citation type="journal article" date="2015" name="G3 (Bethesda)">
        <title>Insights into Ongoing Evolution of the Hexachlorocyclohexane Catabolic Pathway from Comparative Genomics of Ten Sphingomonadaceae Strains.</title>
        <authorList>
            <person name="Pearce S.L."/>
            <person name="Oakeshott J.G."/>
            <person name="Pandey G."/>
        </authorList>
    </citation>
    <scope>NUCLEOTIDE SEQUENCE [LARGE SCALE GENOMIC DNA]</scope>
    <source>
        <strain evidence="1 2">LL01</strain>
    </source>
</reference>
<dbReference type="AlphaFoldDB" id="A0A0J7XZX8"/>
<dbReference type="InterPro" id="IPR023296">
    <property type="entry name" value="Glyco_hydro_beta-prop_sf"/>
</dbReference>
<keyword evidence="2" id="KW-1185">Reference proteome</keyword>
<dbReference type="RefSeq" id="WP_066600384.1">
    <property type="nucleotide sequence ID" value="NZ_KQ130434.1"/>
</dbReference>
<evidence type="ECO:0000313" key="2">
    <source>
        <dbReference type="Proteomes" id="UP000052232"/>
    </source>
</evidence>
<organism evidence="1 2">
    <name type="scientific">Sphingobium cupriresistens LL01</name>
    <dbReference type="NCBI Taxonomy" id="1420583"/>
    <lineage>
        <taxon>Bacteria</taxon>
        <taxon>Pseudomonadati</taxon>
        <taxon>Pseudomonadota</taxon>
        <taxon>Alphaproteobacteria</taxon>
        <taxon>Sphingomonadales</taxon>
        <taxon>Sphingomonadaceae</taxon>
        <taxon>Sphingobium</taxon>
    </lineage>
</organism>
<comment type="caution">
    <text evidence="1">The sequence shown here is derived from an EMBL/GenBank/DDBJ whole genome shotgun (WGS) entry which is preliminary data.</text>
</comment>
<protein>
    <submittedName>
        <fullName evidence="1">Uncharacterized protein</fullName>
    </submittedName>
</protein>
<dbReference type="Proteomes" id="UP000052232">
    <property type="component" value="Unassembled WGS sequence"/>
</dbReference>
<dbReference type="PATRIC" id="fig|1420583.3.peg.623"/>
<evidence type="ECO:0000313" key="1">
    <source>
        <dbReference type="EMBL" id="KMS57231.1"/>
    </source>
</evidence>
<accession>A0A0J7XZX8</accession>
<dbReference type="STRING" id="1420583.V473_03100"/>
<dbReference type="SUPFAM" id="SSF75005">
    <property type="entry name" value="Arabinanase/levansucrase/invertase"/>
    <property type="match status" value="1"/>
</dbReference>
<gene>
    <name evidence="1" type="ORF">V473_03100</name>
</gene>
<dbReference type="Gene3D" id="2.115.10.20">
    <property type="entry name" value="Glycosyl hydrolase domain, family 43"/>
    <property type="match status" value="1"/>
</dbReference>
<proteinExistence type="predicted"/>